<keyword evidence="2" id="KW-1185">Reference proteome</keyword>
<dbReference type="AlphaFoldDB" id="A0A1N7SR78"/>
<dbReference type="EMBL" id="CYGY02000074">
    <property type="protein sequence ID" value="SIT49963.1"/>
    <property type="molecule type" value="Genomic_DNA"/>
</dbReference>
<protein>
    <submittedName>
        <fullName evidence="1">Uncharacterized protein</fullName>
    </submittedName>
</protein>
<evidence type="ECO:0000313" key="1">
    <source>
        <dbReference type="EMBL" id="SIT49963.1"/>
    </source>
</evidence>
<comment type="caution">
    <text evidence="1">The sequence shown here is derived from an EMBL/GenBank/DDBJ whole genome shotgun (WGS) entry which is preliminary data.</text>
</comment>
<evidence type="ECO:0000313" key="2">
    <source>
        <dbReference type="Proteomes" id="UP000195569"/>
    </source>
</evidence>
<gene>
    <name evidence="1" type="ORF">BN2476_740007</name>
</gene>
<accession>A0A1N7SR78</accession>
<name>A0A1N7SR78_9BURK</name>
<reference evidence="1" key="1">
    <citation type="submission" date="2016-12" db="EMBL/GenBank/DDBJ databases">
        <authorList>
            <person name="Moulin L."/>
        </authorList>
    </citation>
    <scope>NUCLEOTIDE SEQUENCE [LARGE SCALE GENOMIC DNA]</scope>
    <source>
        <strain evidence="1">STM 7183</strain>
    </source>
</reference>
<proteinExistence type="predicted"/>
<organism evidence="1 2">
    <name type="scientific">Paraburkholderia piptadeniae</name>
    <dbReference type="NCBI Taxonomy" id="1701573"/>
    <lineage>
        <taxon>Bacteria</taxon>
        <taxon>Pseudomonadati</taxon>
        <taxon>Pseudomonadota</taxon>
        <taxon>Betaproteobacteria</taxon>
        <taxon>Burkholderiales</taxon>
        <taxon>Burkholderiaceae</taxon>
        <taxon>Paraburkholderia</taxon>
    </lineage>
</organism>
<sequence length="133" mass="14674">MRLICARCWMWCCFPSCGTCGLFCDFVCNGFCFGVFAFALASAYAPRGAGVAPVRGGTYSSLPRQRRVGRRKPLTPPVLDVYPRALNFPTLHTAAYSPMCVANALLKRLTCLIPLRRGQRHQISPRPFAANCV</sequence>
<dbReference type="Proteomes" id="UP000195569">
    <property type="component" value="Unassembled WGS sequence"/>
</dbReference>